<reference evidence="1" key="2">
    <citation type="journal article" date="2015" name="Data Brief">
        <title>Shoot transcriptome of the giant reed, Arundo donax.</title>
        <authorList>
            <person name="Barrero R.A."/>
            <person name="Guerrero F.D."/>
            <person name="Moolhuijzen P."/>
            <person name="Goolsby J.A."/>
            <person name="Tidwell J."/>
            <person name="Bellgard S.E."/>
            <person name="Bellgard M.I."/>
        </authorList>
    </citation>
    <scope>NUCLEOTIDE SEQUENCE</scope>
    <source>
        <tissue evidence="1">Shoot tissue taken approximately 20 cm above the soil surface</tissue>
    </source>
</reference>
<proteinExistence type="predicted"/>
<dbReference type="EMBL" id="GBRH01282095">
    <property type="protein sequence ID" value="JAD15800.1"/>
    <property type="molecule type" value="Transcribed_RNA"/>
</dbReference>
<name>A0A0A8XT05_ARUDO</name>
<accession>A0A0A8XT05</accession>
<sequence length="33" mass="3432">MGDKDPIACPMGDKDLSPIEKGDCTVAIVPTTI</sequence>
<protein>
    <submittedName>
        <fullName evidence="1">Uncharacterized protein</fullName>
    </submittedName>
</protein>
<reference evidence="1" key="1">
    <citation type="submission" date="2014-09" db="EMBL/GenBank/DDBJ databases">
        <authorList>
            <person name="Magalhaes I.L.F."/>
            <person name="Oliveira U."/>
            <person name="Santos F.R."/>
            <person name="Vidigal T.H.D.A."/>
            <person name="Brescovit A.D."/>
            <person name="Santos A.J."/>
        </authorList>
    </citation>
    <scope>NUCLEOTIDE SEQUENCE</scope>
    <source>
        <tissue evidence="1">Shoot tissue taken approximately 20 cm above the soil surface</tissue>
    </source>
</reference>
<evidence type="ECO:0000313" key="1">
    <source>
        <dbReference type="EMBL" id="JAD15800.1"/>
    </source>
</evidence>
<dbReference type="AlphaFoldDB" id="A0A0A8XT05"/>
<organism evidence="1">
    <name type="scientific">Arundo donax</name>
    <name type="common">Giant reed</name>
    <name type="synonym">Donax arundinaceus</name>
    <dbReference type="NCBI Taxonomy" id="35708"/>
    <lineage>
        <taxon>Eukaryota</taxon>
        <taxon>Viridiplantae</taxon>
        <taxon>Streptophyta</taxon>
        <taxon>Embryophyta</taxon>
        <taxon>Tracheophyta</taxon>
        <taxon>Spermatophyta</taxon>
        <taxon>Magnoliopsida</taxon>
        <taxon>Liliopsida</taxon>
        <taxon>Poales</taxon>
        <taxon>Poaceae</taxon>
        <taxon>PACMAD clade</taxon>
        <taxon>Arundinoideae</taxon>
        <taxon>Arundineae</taxon>
        <taxon>Arundo</taxon>
    </lineage>
</organism>